<proteinExistence type="predicted"/>
<dbReference type="Proteomes" id="UP000601435">
    <property type="component" value="Unassembled WGS sequence"/>
</dbReference>
<dbReference type="InterPro" id="IPR002048">
    <property type="entry name" value="EF_hand_dom"/>
</dbReference>
<dbReference type="InterPro" id="IPR011992">
    <property type="entry name" value="EF-hand-dom_pair"/>
</dbReference>
<dbReference type="PROSITE" id="PS00018">
    <property type="entry name" value="EF_HAND_1"/>
    <property type="match status" value="1"/>
</dbReference>
<feature type="domain" description="EF-hand" evidence="2">
    <location>
        <begin position="87"/>
        <end position="122"/>
    </location>
</feature>
<dbReference type="InterPro" id="IPR018247">
    <property type="entry name" value="EF_Hand_1_Ca_BS"/>
</dbReference>
<evidence type="ECO:0000313" key="3">
    <source>
        <dbReference type="EMBL" id="CAE7281132.1"/>
    </source>
</evidence>
<dbReference type="OrthoDB" id="446713at2759"/>
<comment type="caution">
    <text evidence="3">The sequence shown here is derived from an EMBL/GenBank/DDBJ whole genome shotgun (WGS) entry which is preliminary data.</text>
</comment>
<name>A0A812MT17_9DINO</name>
<sequence>MEVLRHLGFTLLKSEQNELLELIGAENEERLHFDLVHSLVMEARAQHGFAKEEYDELAAHFDAYCDADGEMPNLQMYELLRYIGHENSLDEVKDLLDQVDYNHNGTMDRREYFRLMRLQKEQNLAGYRNAWCSSKMRCGRKAFQVVEKALHSRLNKHPEILGRLLAEAQAEEINAAAGDFDAFATLAENLRKQIPLESRKYASFKEVEYLMLKKIFERQSDLE</sequence>
<dbReference type="GO" id="GO:0005509">
    <property type="term" value="F:calcium ion binding"/>
    <property type="evidence" value="ECO:0007669"/>
    <property type="project" value="InterPro"/>
</dbReference>
<dbReference type="EMBL" id="CAJNJA010011837">
    <property type="protein sequence ID" value="CAE7281132.1"/>
    <property type="molecule type" value="Genomic_DNA"/>
</dbReference>
<protein>
    <submittedName>
        <fullName evidence="3">Ogt protein</fullName>
    </submittedName>
</protein>
<reference evidence="3" key="1">
    <citation type="submission" date="2021-02" db="EMBL/GenBank/DDBJ databases">
        <authorList>
            <person name="Dougan E. K."/>
            <person name="Rhodes N."/>
            <person name="Thang M."/>
            <person name="Chan C."/>
        </authorList>
    </citation>
    <scope>NUCLEOTIDE SEQUENCE</scope>
</reference>
<evidence type="ECO:0000256" key="1">
    <source>
        <dbReference type="ARBA" id="ARBA00022837"/>
    </source>
</evidence>
<gene>
    <name evidence="3" type="primary">Ogt</name>
    <name evidence="3" type="ORF">SNEC2469_LOCUS6846</name>
</gene>
<dbReference type="SUPFAM" id="SSF47473">
    <property type="entry name" value="EF-hand"/>
    <property type="match status" value="1"/>
</dbReference>
<dbReference type="Gene3D" id="1.10.238.10">
    <property type="entry name" value="EF-hand"/>
    <property type="match status" value="1"/>
</dbReference>
<evidence type="ECO:0000313" key="4">
    <source>
        <dbReference type="Proteomes" id="UP000601435"/>
    </source>
</evidence>
<dbReference type="AlphaFoldDB" id="A0A812MT17"/>
<feature type="non-terminal residue" evidence="3">
    <location>
        <position position="223"/>
    </location>
</feature>
<keyword evidence="1" id="KW-0106">Calcium</keyword>
<keyword evidence="4" id="KW-1185">Reference proteome</keyword>
<organism evidence="3 4">
    <name type="scientific">Symbiodinium necroappetens</name>
    <dbReference type="NCBI Taxonomy" id="1628268"/>
    <lineage>
        <taxon>Eukaryota</taxon>
        <taxon>Sar</taxon>
        <taxon>Alveolata</taxon>
        <taxon>Dinophyceae</taxon>
        <taxon>Suessiales</taxon>
        <taxon>Symbiodiniaceae</taxon>
        <taxon>Symbiodinium</taxon>
    </lineage>
</organism>
<dbReference type="PROSITE" id="PS50222">
    <property type="entry name" value="EF_HAND_2"/>
    <property type="match status" value="1"/>
</dbReference>
<evidence type="ECO:0000259" key="2">
    <source>
        <dbReference type="PROSITE" id="PS50222"/>
    </source>
</evidence>
<accession>A0A812MT17</accession>